<dbReference type="SUPFAM" id="SSF53756">
    <property type="entry name" value="UDP-Glycosyltransferase/glycogen phosphorylase"/>
    <property type="match status" value="1"/>
</dbReference>
<sequence length="79" mass="8363">MPIGNGNERRNAQPVVDAGGAIVVENADFTPQWVRQHVIALVSDPARLSEMGAKAAGLVPRDADDTLAQIIQETASDAR</sequence>
<feature type="domain" description="Glycosyl transferase family 28 C-terminal" evidence="1">
    <location>
        <begin position="7"/>
        <end position="62"/>
    </location>
</feature>
<evidence type="ECO:0000259" key="1">
    <source>
        <dbReference type="Pfam" id="PF04101"/>
    </source>
</evidence>
<dbReference type="InterPro" id="IPR007235">
    <property type="entry name" value="Glyco_trans_28_C"/>
</dbReference>
<protein>
    <submittedName>
        <fullName evidence="2">CAZy families GT28 protein</fullName>
    </submittedName>
</protein>
<dbReference type="EMBL" id="KF121394">
    <property type="protein sequence ID" value="AIA88679.1"/>
    <property type="molecule type" value="Genomic_DNA"/>
</dbReference>
<evidence type="ECO:0000313" key="2">
    <source>
        <dbReference type="EMBL" id="AIA88679.1"/>
    </source>
</evidence>
<dbReference type="Gene3D" id="3.40.50.2000">
    <property type="entry name" value="Glycogen Phosphorylase B"/>
    <property type="match status" value="1"/>
</dbReference>
<dbReference type="GO" id="GO:0016758">
    <property type="term" value="F:hexosyltransferase activity"/>
    <property type="evidence" value="ECO:0007669"/>
    <property type="project" value="InterPro"/>
</dbReference>
<proteinExistence type="predicted"/>
<reference evidence="2" key="1">
    <citation type="journal article" date="2013" name="Environ. Microbiol.">
        <title>Seasonally variable intestinal metagenomes of the red palm weevil (Rhynchophorus ferrugineus).</title>
        <authorList>
            <person name="Jia S."/>
            <person name="Zhang X."/>
            <person name="Zhang G."/>
            <person name="Yin A."/>
            <person name="Zhang S."/>
            <person name="Li F."/>
            <person name="Wang L."/>
            <person name="Zhao D."/>
            <person name="Yun Q."/>
            <person name="Tala"/>
            <person name="Wang J."/>
            <person name="Sun G."/>
            <person name="Baabdullah M."/>
            <person name="Yu X."/>
            <person name="Hu S."/>
            <person name="Al-Mssallem I.S."/>
            <person name="Yu J."/>
        </authorList>
    </citation>
    <scope>NUCLEOTIDE SEQUENCE</scope>
</reference>
<organism evidence="2">
    <name type="scientific">uncultured Streptomyces sp</name>
    <dbReference type="NCBI Taxonomy" id="174707"/>
    <lineage>
        <taxon>Bacteria</taxon>
        <taxon>Bacillati</taxon>
        <taxon>Actinomycetota</taxon>
        <taxon>Actinomycetes</taxon>
        <taxon>Kitasatosporales</taxon>
        <taxon>Streptomycetaceae</taxon>
        <taxon>Streptomyces</taxon>
        <taxon>environmental samples</taxon>
    </lineage>
</organism>
<dbReference type="Pfam" id="PF04101">
    <property type="entry name" value="Glyco_tran_28_C"/>
    <property type="match status" value="1"/>
</dbReference>
<dbReference type="AlphaFoldDB" id="A0A060C0D5"/>
<accession>A0A060C0D5</accession>
<name>A0A060C0D5_9ACTN</name>